<accession>A0ABU8NH12</accession>
<name>A0ABU8NH12_9SPHI</name>
<protein>
    <submittedName>
        <fullName evidence="1">SEC-C metal-binding domain-containing protein</fullName>
    </submittedName>
</protein>
<proteinExistence type="predicted"/>
<dbReference type="Proteomes" id="UP001378956">
    <property type="component" value="Unassembled WGS sequence"/>
</dbReference>
<keyword evidence="2" id="KW-1185">Reference proteome</keyword>
<dbReference type="InterPro" id="IPR004027">
    <property type="entry name" value="SEC_C_motif"/>
</dbReference>
<reference evidence="1 2" key="1">
    <citation type="submission" date="2024-03" db="EMBL/GenBank/DDBJ databases">
        <title>Sequence of Lycoming College Course Isolates.</title>
        <authorList>
            <person name="Plotts O."/>
            <person name="Newman J."/>
        </authorList>
    </citation>
    <scope>NUCLEOTIDE SEQUENCE [LARGE SCALE GENOMIC DNA]</scope>
    <source>
        <strain evidence="1 2">CJB-3</strain>
    </source>
</reference>
<dbReference type="EMBL" id="JBBEUB010000001">
    <property type="protein sequence ID" value="MEJ2901519.1"/>
    <property type="molecule type" value="Genomic_DNA"/>
</dbReference>
<evidence type="ECO:0000313" key="2">
    <source>
        <dbReference type="Proteomes" id="UP001378956"/>
    </source>
</evidence>
<dbReference type="Pfam" id="PF02810">
    <property type="entry name" value="SEC-C"/>
    <property type="match status" value="1"/>
</dbReference>
<sequence length="1259" mass="145349">MTKLNRNDPCYCGSGKKYKKCCIHKEQAEESILPSHAYSPELPNYENFTRKYNTAELLQIFSVMQLQPENHGKNIRLESLVISALNQYNKSEKLDYHTLKADILKFCPRHVHEDPVEDFFTENILFVNGNNTVYPGIFIEAQEILQSQVNAMAAMQSLRLSLRKEIYEGILFMLYIHQEIAFKLGHSRRMAIPDLPDELYLPDAKEMKDQQKLVAFSQQELSRICEHLIVPEQVIDAFVYPFKGKRIGIKNLDDNPLLQKPFVLLEETYILAMPSAQLGALNDFILEKLKSGGQLLDFSGIQAEHSMTEADTRFRSMGWERIKYTFHEPQHSGRAIFSEGLYQCDSDKLVYVFHVTPIPSGKRKYQTDIDALSMLITRQASDRCAELKAQYSRSKLLLLVLYNKADIFEAGRIDTGKFRGMNYQLVLTMKELNVLRVHWEFDTLTLWKYARHIEDTKHQVQFMPSNSHLSRFKWYKDNHEWNFESDRAPMNGLFFEFEIEGNVNRAAKLKEDRIGIPFPAERGTIQVSCHKQEEHMPVYLSDEVKKGYFRHCLLRYSCPIWVQSDTLRDFTASVYMNGVLYWLNHCHSYLQTYLDQLGTEPLVITLMMDKDFKDQQTWDLEGSTEEFKFTSKLVPESRGIELSVPVQLVSHLTNAGNGGEKFLMTGLIDAIGDFIELTGAGRKITAVELDELLSMCMPQGMQKMILISDSTQHPVFSNIDIEKPRSIPLADISYVLSKQVTWLKYNISIPEKIATAKEKTTLLNDLVKVHFDRLIELISRFPTADLLVLLMQRHESMIQSRAMGKLSYPALEACFGHYYDVFVEFSKKEADMVTANLSMRTLIEFVACEKSTGMEPVNDADADLMLAHMSELINYGALSDMIRFGIADPNMGMLASGRIGIDRTFNDASMTSFQQDIHREEYEENKSSFGRYFNEEPRKPKAKRGDDPYYDRVDDIFMEEWGITLWDMLGSAKFLCLELYALEKSVLMITEEDLLKLFADRTAQPEAETLAFLQLLTFVNRAGVMNIDPKDIHETYPWRYNRRISYMLRPLLKIERLGKTYYLISARHLMTAAENILSRFMDGTLKVAVNHLKINNLLAERNHIKGTNFRNFVCKWLVEHTDFEVVGFEVKIKPRGFFPAQVDKGDVDILCLDHKNQVLYAIECKNTSQAKIAYDIYTEISNYIGLKGKPGMIEKHVQRDLWLKENSTVVRQKLGLSDDYRIKSFVLTKHILPTRYIKDTPLPVYAVADLKSDKVFISL</sequence>
<gene>
    <name evidence="1" type="ORF">WAE58_03750</name>
</gene>
<evidence type="ECO:0000313" key="1">
    <source>
        <dbReference type="EMBL" id="MEJ2901519.1"/>
    </source>
</evidence>
<organism evidence="1 2">
    <name type="scientific">Pedobacter panaciterrae</name>
    <dbReference type="NCBI Taxonomy" id="363849"/>
    <lineage>
        <taxon>Bacteria</taxon>
        <taxon>Pseudomonadati</taxon>
        <taxon>Bacteroidota</taxon>
        <taxon>Sphingobacteriia</taxon>
        <taxon>Sphingobacteriales</taxon>
        <taxon>Sphingobacteriaceae</taxon>
        <taxon>Pedobacter</taxon>
    </lineage>
</organism>
<dbReference type="SUPFAM" id="SSF103642">
    <property type="entry name" value="Sec-C motif"/>
    <property type="match status" value="1"/>
</dbReference>
<dbReference type="Gene3D" id="3.10.450.50">
    <property type="match status" value="1"/>
</dbReference>
<dbReference type="RefSeq" id="WP_337715280.1">
    <property type="nucleotide sequence ID" value="NZ_JBBEUB010000001.1"/>
</dbReference>
<comment type="caution">
    <text evidence="1">The sequence shown here is derived from an EMBL/GenBank/DDBJ whole genome shotgun (WGS) entry which is preliminary data.</text>
</comment>